<evidence type="ECO:0000256" key="2">
    <source>
        <dbReference type="ARBA" id="ARBA00022723"/>
    </source>
</evidence>
<accession>J3PBW8</accession>
<evidence type="ECO:0000259" key="6">
    <source>
        <dbReference type="Pfam" id="PF03738"/>
    </source>
</evidence>
<dbReference type="SUPFAM" id="SSF56059">
    <property type="entry name" value="Glutathione synthetase ATP-binding domain-like"/>
    <property type="match status" value="1"/>
</dbReference>
<keyword evidence="3" id="KW-0547">Nucleotide-binding</keyword>
<keyword evidence="4" id="KW-0067">ATP-binding</keyword>
<dbReference type="RefSeq" id="XP_009227135.1">
    <property type="nucleotide sequence ID" value="XM_009228871.1"/>
</dbReference>
<organism evidence="7">
    <name type="scientific">Gaeumannomyces tritici (strain R3-111a-1)</name>
    <name type="common">Wheat and barley take-all root rot fungus</name>
    <name type="synonym">Gaeumannomyces graminis var. tritici</name>
    <dbReference type="NCBI Taxonomy" id="644352"/>
    <lineage>
        <taxon>Eukaryota</taxon>
        <taxon>Fungi</taxon>
        <taxon>Dikarya</taxon>
        <taxon>Ascomycota</taxon>
        <taxon>Pezizomycotina</taxon>
        <taxon>Sordariomycetes</taxon>
        <taxon>Sordariomycetidae</taxon>
        <taxon>Magnaporthales</taxon>
        <taxon>Magnaporthaceae</taxon>
        <taxon>Gaeumannomyces</taxon>
    </lineage>
</organism>
<evidence type="ECO:0000256" key="1">
    <source>
        <dbReference type="ARBA" id="ARBA00022598"/>
    </source>
</evidence>
<dbReference type="GO" id="GO:0016874">
    <property type="term" value="F:ligase activity"/>
    <property type="evidence" value="ECO:0007669"/>
    <property type="project" value="UniProtKB-KW"/>
</dbReference>
<evidence type="ECO:0000256" key="4">
    <source>
        <dbReference type="ARBA" id="ARBA00022840"/>
    </source>
</evidence>
<keyword evidence="9" id="KW-1185">Reference proteome</keyword>
<evidence type="ECO:0000313" key="9">
    <source>
        <dbReference type="Proteomes" id="UP000006039"/>
    </source>
</evidence>
<dbReference type="GO" id="GO:0046872">
    <property type="term" value="F:metal ion binding"/>
    <property type="evidence" value="ECO:0007669"/>
    <property type="project" value="UniProtKB-KW"/>
</dbReference>
<dbReference type="SUPFAM" id="SSF52440">
    <property type="entry name" value="PreATP-grasp domain"/>
    <property type="match status" value="1"/>
</dbReference>
<dbReference type="EnsemblFungi" id="EJT71738">
    <property type="protein sequence ID" value="EJT71738"/>
    <property type="gene ID" value="GGTG_10992"/>
</dbReference>
<dbReference type="eggNOG" id="ENOG502QUZK">
    <property type="taxonomic scope" value="Eukaryota"/>
</dbReference>
<evidence type="ECO:0000256" key="5">
    <source>
        <dbReference type="ARBA" id="ARBA00022842"/>
    </source>
</evidence>
<reference evidence="7" key="2">
    <citation type="submission" date="2010-07" db="EMBL/GenBank/DDBJ databases">
        <authorList>
            <consortium name="The Broad Institute Genome Sequencing Platform"/>
            <consortium name="Broad Institute Genome Sequencing Center for Infectious Disease"/>
            <person name="Ma L.-J."/>
            <person name="Dead R."/>
            <person name="Young S."/>
            <person name="Zeng Q."/>
            <person name="Koehrsen M."/>
            <person name="Alvarado L."/>
            <person name="Berlin A."/>
            <person name="Chapman S.B."/>
            <person name="Chen Z."/>
            <person name="Freedman E."/>
            <person name="Gellesch M."/>
            <person name="Goldberg J."/>
            <person name="Griggs A."/>
            <person name="Gujja S."/>
            <person name="Heilman E.R."/>
            <person name="Heiman D."/>
            <person name="Hepburn T."/>
            <person name="Howarth C."/>
            <person name="Jen D."/>
            <person name="Larson L."/>
            <person name="Mehta T."/>
            <person name="Neiman D."/>
            <person name="Pearson M."/>
            <person name="Roberts A."/>
            <person name="Saif S."/>
            <person name="Shea T."/>
            <person name="Shenoy N."/>
            <person name="Sisk P."/>
            <person name="Stolte C."/>
            <person name="Sykes S."/>
            <person name="Walk T."/>
            <person name="White J."/>
            <person name="Yandava C."/>
            <person name="Haas B."/>
            <person name="Nusbaum C."/>
            <person name="Birren B."/>
        </authorList>
    </citation>
    <scope>NUCLEOTIDE SEQUENCE</scope>
    <source>
        <strain evidence="7">R3-111a-1</strain>
    </source>
</reference>
<proteinExistence type="predicted"/>
<dbReference type="GeneID" id="20351450"/>
<evidence type="ECO:0000256" key="3">
    <source>
        <dbReference type="ARBA" id="ARBA00022741"/>
    </source>
</evidence>
<reference evidence="8" key="5">
    <citation type="submission" date="2018-04" db="UniProtKB">
        <authorList>
            <consortium name="EnsemblFungi"/>
        </authorList>
    </citation>
    <scope>IDENTIFICATION</scope>
    <source>
        <strain evidence="8">R3-111a-1</strain>
    </source>
</reference>
<dbReference type="InterPro" id="IPR005494">
    <property type="entry name" value="GSPS_pre-ATP-grasp-like_dom"/>
</dbReference>
<dbReference type="Proteomes" id="UP000006039">
    <property type="component" value="Unassembled WGS sequence"/>
</dbReference>
<feature type="domain" description="Glutathionylspermidine synthase pre-ATP-grasp-like" evidence="6">
    <location>
        <begin position="14"/>
        <end position="428"/>
    </location>
</feature>
<protein>
    <recommendedName>
        <fullName evidence="6">Glutathionylspermidine synthase pre-ATP-grasp-like domain-containing protein</fullName>
    </recommendedName>
</protein>
<dbReference type="VEuPathDB" id="FungiDB:GGTG_10992"/>
<dbReference type="Gene3D" id="3.30.1490.330">
    <property type="match status" value="1"/>
</dbReference>
<reference evidence="7" key="3">
    <citation type="submission" date="2010-09" db="EMBL/GenBank/DDBJ databases">
        <title>Annotation of Gaeumannomyces graminis var. tritici R3-111a-1.</title>
        <authorList>
            <consortium name="The Broad Institute Genome Sequencing Platform"/>
            <person name="Ma L.-J."/>
            <person name="Dead R."/>
            <person name="Young S.K."/>
            <person name="Zeng Q."/>
            <person name="Gargeya S."/>
            <person name="Fitzgerald M."/>
            <person name="Haas B."/>
            <person name="Abouelleil A."/>
            <person name="Alvarado L."/>
            <person name="Arachchi H.M."/>
            <person name="Berlin A."/>
            <person name="Brown A."/>
            <person name="Chapman S.B."/>
            <person name="Chen Z."/>
            <person name="Dunbar C."/>
            <person name="Freedman E."/>
            <person name="Gearin G."/>
            <person name="Gellesch M."/>
            <person name="Goldberg J."/>
            <person name="Griggs A."/>
            <person name="Gujja S."/>
            <person name="Heiman D."/>
            <person name="Howarth C."/>
            <person name="Larson L."/>
            <person name="Lui A."/>
            <person name="MacDonald P.J.P."/>
            <person name="Mehta T."/>
            <person name="Montmayeur A."/>
            <person name="Murphy C."/>
            <person name="Neiman D."/>
            <person name="Pearson M."/>
            <person name="Priest M."/>
            <person name="Roberts A."/>
            <person name="Saif S."/>
            <person name="Shea T."/>
            <person name="Shenoy N."/>
            <person name="Sisk P."/>
            <person name="Stolte C."/>
            <person name="Sykes S."/>
            <person name="Yandava C."/>
            <person name="Wortman J."/>
            <person name="Nusbaum C."/>
            <person name="Birren B."/>
        </authorList>
    </citation>
    <scope>NUCLEOTIDE SEQUENCE</scope>
    <source>
        <strain evidence="7">R3-111a-1</strain>
    </source>
</reference>
<reference evidence="8" key="4">
    <citation type="journal article" date="2015" name="G3 (Bethesda)">
        <title>Genome sequences of three phytopathogenic species of the Magnaporthaceae family of fungi.</title>
        <authorList>
            <person name="Okagaki L.H."/>
            <person name="Nunes C.C."/>
            <person name="Sailsbery J."/>
            <person name="Clay B."/>
            <person name="Brown D."/>
            <person name="John T."/>
            <person name="Oh Y."/>
            <person name="Young N."/>
            <person name="Fitzgerald M."/>
            <person name="Haas B.J."/>
            <person name="Zeng Q."/>
            <person name="Young S."/>
            <person name="Adiconis X."/>
            <person name="Fan L."/>
            <person name="Levin J.Z."/>
            <person name="Mitchell T.K."/>
            <person name="Okubara P.A."/>
            <person name="Farman M.L."/>
            <person name="Kohn L.M."/>
            <person name="Birren B."/>
            <person name="Ma L.-J."/>
            <person name="Dean R.A."/>
        </authorList>
    </citation>
    <scope>NUCLEOTIDE SEQUENCE</scope>
    <source>
        <strain evidence="8">R3-111a-1</strain>
    </source>
</reference>
<dbReference type="HOGENOM" id="CLU_059175_0_0_1"/>
<dbReference type="InterPro" id="IPR016185">
    <property type="entry name" value="PreATP-grasp_dom_sf"/>
</dbReference>
<name>J3PBW8_GAET3</name>
<sequence>MRRVHIEPRPNSSRLVQSQGLVFNQDPAPEHQHEVYWPDDRYYSFTTEEINLLERASRDVFEMLCEAADYLVQNPHIITGKMAIPAHCLRQIVESWDREPAFGSVYSRFDICFGGLDHPDPRLRVPKFYEFNADTPTSLLEGASIQWYWLEQTGHGPDQFNAIEESLVEAWRRNLAEAEKALGHRPKVVHFASMGDCSGEDEVNTEVLAATCAAAGYAVKKIWFDLIAMGPDGRFYDIGGEHIDVIFKLYPWEMMVTGKAGEACFADMENVGKRDEATGEYVGGTIWFEAPYKMLWSNKAVFAILWDLFKDDPRGQWLLPTYLEPEMPAGMTQFARKPIFAREGAGVTLRGGADGSVLSESDAGEYGKEGYVVQELALLPRFPDDRTGKAFFPVLGLWMVDGEPAGMGIREDVDLVTGNCSTFVPHVIEDAEEVNYERKPVPTLEEIEAALSIETYQNKALLGDDKAQGVLPYIDSVVASVA</sequence>
<dbReference type="GO" id="GO:0005524">
    <property type="term" value="F:ATP binding"/>
    <property type="evidence" value="ECO:0007669"/>
    <property type="project" value="UniProtKB-KW"/>
</dbReference>
<dbReference type="OrthoDB" id="64566at2759"/>
<keyword evidence="2" id="KW-0479">Metal-binding</keyword>
<evidence type="ECO:0000313" key="8">
    <source>
        <dbReference type="EnsemblFungi" id="EJT71738"/>
    </source>
</evidence>
<dbReference type="EMBL" id="GL385400">
    <property type="protein sequence ID" value="EJT71738.1"/>
    <property type="molecule type" value="Genomic_DNA"/>
</dbReference>
<dbReference type="STRING" id="644352.J3PBW8"/>
<dbReference type="Pfam" id="PF03738">
    <property type="entry name" value="GSP_synth"/>
    <property type="match status" value="1"/>
</dbReference>
<keyword evidence="5" id="KW-0460">Magnesium</keyword>
<reference evidence="9" key="1">
    <citation type="submission" date="2010-07" db="EMBL/GenBank/DDBJ databases">
        <title>The genome sequence of Gaeumannomyces graminis var. tritici strain R3-111a-1.</title>
        <authorList>
            <consortium name="The Broad Institute Genome Sequencing Platform"/>
            <person name="Ma L.-J."/>
            <person name="Dead R."/>
            <person name="Young S."/>
            <person name="Zeng Q."/>
            <person name="Koehrsen M."/>
            <person name="Alvarado L."/>
            <person name="Berlin A."/>
            <person name="Chapman S.B."/>
            <person name="Chen Z."/>
            <person name="Freedman E."/>
            <person name="Gellesch M."/>
            <person name="Goldberg J."/>
            <person name="Griggs A."/>
            <person name="Gujja S."/>
            <person name="Heilman E.R."/>
            <person name="Heiman D."/>
            <person name="Hepburn T."/>
            <person name="Howarth C."/>
            <person name="Jen D."/>
            <person name="Larson L."/>
            <person name="Mehta T."/>
            <person name="Neiman D."/>
            <person name="Pearson M."/>
            <person name="Roberts A."/>
            <person name="Saif S."/>
            <person name="Shea T."/>
            <person name="Shenoy N."/>
            <person name="Sisk P."/>
            <person name="Stolte C."/>
            <person name="Sykes S."/>
            <person name="Walk T."/>
            <person name="White J."/>
            <person name="Yandava C."/>
            <person name="Haas B."/>
            <person name="Nusbaum C."/>
            <person name="Birren B."/>
        </authorList>
    </citation>
    <scope>NUCLEOTIDE SEQUENCE [LARGE SCALE GENOMIC DNA]</scope>
    <source>
        <strain evidence="9">R3-111a-1</strain>
    </source>
</reference>
<evidence type="ECO:0000313" key="7">
    <source>
        <dbReference type="EMBL" id="EJT71738.1"/>
    </source>
</evidence>
<gene>
    <name evidence="8" type="primary">20351450</name>
    <name evidence="7" type="ORF">GGTG_10992</name>
</gene>
<keyword evidence="1" id="KW-0436">Ligase</keyword>
<dbReference type="AlphaFoldDB" id="J3PBW8"/>